<dbReference type="AlphaFoldDB" id="A0AAU7YBS4"/>
<accession>A0AAU7YBS4</accession>
<reference evidence="1" key="1">
    <citation type="submission" date="2023-08" db="EMBL/GenBank/DDBJ databases">
        <title>Increased levels of nutrients transform a symbiont into a lethal pathobiont.</title>
        <authorList>
            <person name="Lachnit T."/>
            <person name="Ulrich L."/>
            <person name="Willmer F.M."/>
            <person name="Hasenbein T."/>
            <person name="Steiner L.X."/>
            <person name="Wolters M."/>
            <person name="Herbst E.M."/>
            <person name="Deines P."/>
        </authorList>
    </citation>
    <scope>NUCLEOTIDE SEQUENCE</scope>
    <source>
        <strain evidence="1">T3</strain>
    </source>
</reference>
<evidence type="ECO:0000313" key="1">
    <source>
        <dbReference type="EMBL" id="XBY66447.1"/>
    </source>
</evidence>
<dbReference type="RefSeq" id="WP_148304278.1">
    <property type="nucleotide sequence ID" value="NZ_CP158373.1"/>
</dbReference>
<gene>
    <name evidence="1" type="ORF">ABS648_11990</name>
</gene>
<name>A0AAU7YBS4_9PSED</name>
<protein>
    <submittedName>
        <fullName evidence="1">Uncharacterized protein</fullName>
    </submittedName>
</protein>
<organism evidence="1">
    <name type="scientific">Pseudomonas solani</name>
    <dbReference type="NCBI Taxonomy" id="2731552"/>
    <lineage>
        <taxon>Bacteria</taxon>
        <taxon>Pseudomonadati</taxon>
        <taxon>Pseudomonadota</taxon>
        <taxon>Gammaproteobacteria</taxon>
        <taxon>Pseudomonadales</taxon>
        <taxon>Pseudomonadaceae</taxon>
        <taxon>Pseudomonas</taxon>
    </lineage>
</organism>
<proteinExistence type="predicted"/>
<dbReference type="EMBL" id="CP158373">
    <property type="protein sequence ID" value="XBY66447.1"/>
    <property type="molecule type" value="Genomic_DNA"/>
</dbReference>
<sequence length="130" mass="14363">MIDFLLKYRISLQELRAFMALVVGVSVDEVVVCQDAEFYEKAGALDLSNCRCLCIFSYVHGEAAMLLQLFRCEMSAAELKGKIVSASSTLGVECYIPDPVSEGWVYVGGGGVVSGVKRVCDDNEDYFYFE</sequence>